<evidence type="ECO:0000256" key="3">
    <source>
        <dbReference type="SAM" id="MobiDB-lite"/>
    </source>
</evidence>
<evidence type="ECO:0000256" key="4">
    <source>
        <dbReference type="SAM" id="Phobius"/>
    </source>
</evidence>
<keyword evidence="1" id="KW-1245">Viral tail assembly</keyword>
<feature type="region of interest" description="Disordered" evidence="3">
    <location>
        <begin position="610"/>
        <end position="636"/>
    </location>
</feature>
<accession>A0A6J7X0C8</accession>
<dbReference type="Pfam" id="PF20155">
    <property type="entry name" value="TMP_3"/>
    <property type="match status" value="1"/>
</dbReference>
<keyword evidence="4" id="KW-1133">Transmembrane helix</keyword>
<evidence type="ECO:0000313" key="6">
    <source>
        <dbReference type="EMBL" id="CAB5223527.1"/>
    </source>
</evidence>
<dbReference type="InterPro" id="IPR013491">
    <property type="entry name" value="Tape_meas_N"/>
</dbReference>
<evidence type="ECO:0000259" key="5">
    <source>
        <dbReference type="Pfam" id="PF20155"/>
    </source>
</evidence>
<feature type="transmembrane region" description="Helical" evidence="4">
    <location>
        <begin position="1055"/>
        <end position="1073"/>
    </location>
</feature>
<evidence type="ECO:0000256" key="2">
    <source>
        <dbReference type="SAM" id="Coils"/>
    </source>
</evidence>
<dbReference type="EMBL" id="LR798321">
    <property type="protein sequence ID" value="CAB5223527.1"/>
    <property type="molecule type" value="Genomic_DNA"/>
</dbReference>
<keyword evidence="4" id="KW-0812">Transmembrane</keyword>
<feature type="compositionally biased region" description="Pro residues" evidence="3">
    <location>
        <begin position="614"/>
        <end position="627"/>
    </location>
</feature>
<keyword evidence="1" id="KW-1188">Viral release from host cell</keyword>
<feature type="non-terminal residue" evidence="6">
    <location>
        <position position="1868"/>
    </location>
</feature>
<keyword evidence="2" id="KW-0175">Coiled coil</keyword>
<sequence>MAAAELKLQVGLDLAFFRQQLAQLGNVAVGYQLPINIKFDRLGIQQELNRLATNINRRKYKLEIATNIKSETEAAQKLDAALSNLQGKEIGIKITGTLGKIAPKDATKIRNDLAEAVAGGTGKKILVDVGVRENAIGEELRAVRKALNEKITPKNGKILVATSIRSGITNEEAKEFRESVKRKIGNIIVDVTGSADQLRVKEAKSIRTSLYQSIISNGGKIKIPATLTIADSEVTAFQKAVNSKFAGITVKVKAEIEEIQGGKTQAQIEKEAMAGWQRIQEVGAARMSGGSSDPARRESLRQSLSGRDIGELRSIGEQLGVKGARRYSNVQNLIEKIVADASIEMIKKYLDPQAVMRNPDRSGLGKVLDTFARGVFHMLGMDPAAMMAAQKQKLLPPSISWPASVSTPPQYQGRPGTMLAGAPAPALIGGAPGPAGLLPAAYRGIGQSAGPAGLLPAAYRGIGGAPVPRGLGGTAFGAQKYLPTALGNETKQVLRDAANAFLDAIRQGIREVKIQDFGNQQRAIAGQRVAGLLSPGIGRTPSAYAMGGETQAELFARRTREAQVKSDLREMDVMGGGAGRTAASYSYAYRAARPTSAIVPYGPGGALVAGGSAPPAPPSPPAPPTPPGGGRGGFGSFGSFRGAMPNVSLPGAGLVKEVGDQFGYAAQQVLLFGTTYKALAFLTDFPSKVGEAVAQLQSFRNTLQAITPNADEFQKSNQFILDTVDKYNIPIQSARDGFTKLYASMQPAGFSGEQIQKLFLGISKASATLGLSSDKVDRVTYAFSQMASKGQLMSEEVTGQLGDVIPGALSIMAKAANMDIKTFKKAMEDGVFVGKAFTDVMSNVPIVLEQRFGKGAEGAAKTFQGQMNAMATATKMLYESFVPVGDLFTSKIVAPFTNGLQVLAEGFNAFFSGAATKTAGGSALFQELEKLRPTFKGIADNIKQLLPVLQSFATTLLGLGKILLQIVSNPFVGYLARVYLAVLPLTMAIQALNLQALIPMIGSLLRAIPAFIAFSTAAWNGASRTVALRIAMQATGQTATIAGGQVALLSNTLKTAFVGTVVGAVVIGIGMIIERIMTLSNKMEEAKGSALRLQDSIKGMSKTELQVEENKLGRQGALLQELQRASGGQKYALLNKQQEEMVMKLAPGSITRVTKAGKGGNKLVEVASGLKAIGGGLAAIDVTMLPAIEQKIQSLRQNIDSARLTLNASDQNTSLNLAPITGAGGDEASAKAAAALYENRSRVADDLSKMQTAADIERETAVFNFRVDRMNAFYDMQEARANSFQKASIQFQREMFNIEVQRQKANLDAQNQIAKAQGSVASGRNATGAYLQGDIGPTSTGPHFDVKKVGGGYFDRKFLDQYVQVNGKPLSSGTTVGGGTFAAHQDHGSSGWDYAFGGGRHAATLMGGAQWLEGKPTAHGEQRRFQIPTGEQFQFLHGKSEGIGAIPPGKIAASQARTMKAELATNIAITKEHETATRADEKALLDQQVAMQKYVSSIMPIAEQELQIQLLQKRSELTKSGISQEQIDTEMQIFETRTKSGIALKNYTRLIEQYENAVKTGDVSQGFANKAIAGFRAEIDKINKGLPLTVQQIRELSVAQSELKMDTAMKDLQKRLDMARALTPEAEMRTRLQQQGYAGAQLETLFETEKTTVKAEELKAKMQGVASTIGDAFSTAFQGIINGSMSAQDALAGMFQSIGQSFVKMATEMIAQQVTMITLGFIMKALGLIGGIASAGNAAGAAAFSPSNAAGFDAIPGQAFSLPQLSGTMIDGSGFGAAAFAGPLAGGFAKGGAFSSGMRRFATGGIVNGPTLFPFADGGAMQMGLMGEAGPEAIMPLQRGADGSLGVRAAMGGNGMGGSSSPILNMSF</sequence>
<organism evidence="6">
    <name type="scientific">uncultured Caudovirales phage</name>
    <dbReference type="NCBI Taxonomy" id="2100421"/>
    <lineage>
        <taxon>Viruses</taxon>
        <taxon>Duplodnaviria</taxon>
        <taxon>Heunggongvirae</taxon>
        <taxon>Uroviricota</taxon>
        <taxon>Caudoviricetes</taxon>
        <taxon>Peduoviridae</taxon>
        <taxon>Maltschvirus</taxon>
        <taxon>Maltschvirus maltsch</taxon>
    </lineage>
</organism>
<feature type="coiled-coil region" evidence="2">
    <location>
        <begin position="1185"/>
        <end position="1212"/>
    </location>
</feature>
<protein>
    <submittedName>
        <fullName evidence="6">Caudovirus, tape measure, N-terminal</fullName>
    </submittedName>
</protein>
<dbReference type="NCBIfam" id="TIGR02675">
    <property type="entry name" value="tape_meas_nterm"/>
    <property type="match status" value="1"/>
</dbReference>
<feature type="domain" description="Tape measure protein N-terminal" evidence="5">
    <location>
        <begin position="690"/>
        <end position="880"/>
    </location>
</feature>
<proteinExistence type="predicted"/>
<evidence type="ECO:0000256" key="1">
    <source>
        <dbReference type="ARBA" id="ARBA00022465"/>
    </source>
</evidence>
<keyword evidence="4" id="KW-0472">Membrane</keyword>
<gene>
    <name evidence="6" type="ORF">UFOVP383_125</name>
</gene>
<feature type="transmembrane region" description="Helical" evidence="4">
    <location>
        <begin position="997"/>
        <end position="1019"/>
    </location>
</feature>
<name>A0A6J7X0C8_9CAUD</name>
<reference evidence="6" key="1">
    <citation type="submission" date="2020-05" db="EMBL/GenBank/DDBJ databases">
        <authorList>
            <person name="Chiriac C."/>
            <person name="Salcher M."/>
            <person name="Ghai R."/>
            <person name="Kavagutti S V."/>
        </authorList>
    </citation>
    <scope>NUCLEOTIDE SEQUENCE</scope>
</reference>
<dbReference type="GO" id="GO:0098003">
    <property type="term" value="P:viral tail assembly"/>
    <property type="evidence" value="ECO:0007669"/>
    <property type="project" value="UniProtKB-KW"/>
</dbReference>